<evidence type="ECO:0000256" key="1">
    <source>
        <dbReference type="SAM" id="Phobius"/>
    </source>
</evidence>
<dbReference type="EMBL" id="WOCE01000010">
    <property type="protein sequence ID" value="KAE9605293.1"/>
    <property type="molecule type" value="Genomic_DNA"/>
</dbReference>
<organism evidence="2 3">
    <name type="scientific">Lupinus albus</name>
    <name type="common">White lupine</name>
    <name type="synonym">Lupinus termis</name>
    <dbReference type="NCBI Taxonomy" id="3870"/>
    <lineage>
        <taxon>Eukaryota</taxon>
        <taxon>Viridiplantae</taxon>
        <taxon>Streptophyta</taxon>
        <taxon>Embryophyta</taxon>
        <taxon>Tracheophyta</taxon>
        <taxon>Spermatophyta</taxon>
        <taxon>Magnoliopsida</taxon>
        <taxon>eudicotyledons</taxon>
        <taxon>Gunneridae</taxon>
        <taxon>Pentapetalae</taxon>
        <taxon>rosids</taxon>
        <taxon>fabids</taxon>
        <taxon>Fabales</taxon>
        <taxon>Fabaceae</taxon>
        <taxon>Papilionoideae</taxon>
        <taxon>50 kb inversion clade</taxon>
        <taxon>genistoids sensu lato</taxon>
        <taxon>core genistoids</taxon>
        <taxon>Genisteae</taxon>
        <taxon>Lupinus</taxon>
    </lineage>
</organism>
<evidence type="ECO:0000313" key="3">
    <source>
        <dbReference type="Proteomes" id="UP000447434"/>
    </source>
</evidence>
<proteinExistence type="predicted"/>
<dbReference type="AlphaFoldDB" id="A0A6A4PUZ1"/>
<keyword evidence="1" id="KW-0472">Membrane</keyword>
<keyword evidence="1" id="KW-0812">Transmembrane</keyword>
<accession>A0A6A4PUZ1</accession>
<protein>
    <submittedName>
        <fullName evidence="2">Uncharacterized protein</fullName>
    </submittedName>
</protein>
<sequence>MFYYMNHSFYYCFSLLMLIYYIYIYVYLTLLICSLINEQSVESLYRYTNTPASLMSDTILVTLI</sequence>
<comment type="caution">
    <text evidence="2">The sequence shown here is derived from an EMBL/GenBank/DDBJ whole genome shotgun (WGS) entry which is preliminary data.</text>
</comment>
<dbReference type="Proteomes" id="UP000447434">
    <property type="component" value="Chromosome 10"/>
</dbReference>
<gene>
    <name evidence="2" type="ORF">Lalb_Chr10g0095761</name>
</gene>
<keyword evidence="1" id="KW-1133">Transmembrane helix</keyword>
<name>A0A6A4PUZ1_LUPAL</name>
<reference evidence="3" key="1">
    <citation type="journal article" date="2020" name="Nat. Commun.">
        <title>Genome sequence of the cluster root forming white lupin.</title>
        <authorList>
            <person name="Hufnagel B."/>
            <person name="Marques A."/>
            <person name="Soriano A."/>
            <person name="Marques L."/>
            <person name="Divol F."/>
            <person name="Doumas P."/>
            <person name="Sallet E."/>
            <person name="Mancinotti D."/>
            <person name="Carrere S."/>
            <person name="Marande W."/>
            <person name="Arribat S."/>
            <person name="Keller J."/>
            <person name="Huneau C."/>
            <person name="Blein T."/>
            <person name="Aime D."/>
            <person name="Laguerre M."/>
            <person name="Taylor J."/>
            <person name="Schubert V."/>
            <person name="Nelson M."/>
            <person name="Geu-Flores F."/>
            <person name="Crespi M."/>
            <person name="Gallardo-Guerrero K."/>
            <person name="Delaux P.-M."/>
            <person name="Salse J."/>
            <person name="Berges H."/>
            <person name="Guyot R."/>
            <person name="Gouzy J."/>
            <person name="Peret B."/>
        </authorList>
    </citation>
    <scope>NUCLEOTIDE SEQUENCE [LARGE SCALE GENOMIC DNA]</scope>
    <source>
        <strain evidence="3">cv. Amiga</strain>
    </source>
</reference>
<keyword evidence="3" id="KW-1185">Reference proteome</keyword>
<evidence type="ECO:0000313" key="2">
    <source>
        <dbReference type="EMBL" id="KAE9605293.1"/>
    </source>
</evidence>
<feature type="transmembrane region" description="Helical" evidence="1">
    <location>
        <begin position="12"/>
        <end position="37"/>
    </location>
</feature>